<sequence>MEENVLALLDDSSDSKHTPDANDDRFAQVANEGNLQALEMEVLTANSFETVNLNYIKLGTFTSDTLNHELDLSKGVLAPSELRHSLKETNFYIAKGFLGWEGFSFLNRAIRRPSWVLCCSLGE</sequence>
<reference evidence="1" key="1">
    <citation type="submission" date="2018-10" db="EMBL/GenBank/DDBJ databases">
        <title>Population genomic analysis revealed the cold adaptation of white poplar.</title>
        <authorList>
            <person name="Liu Y.-J."/>
        </authorList>
    </citation>
    <scope>NUCLEOTIDE SEQUENCE [LARGE SCALE GENOMIC DNA]</scope>
    <source>
        <strain evidence="1">PAL-ZL1</strain>
    </source>
</reference>
<dbReference type="AlphaFoldDB" id="A0A4V6A781"/>
<protein>
    <submittedName>
        <fullName evidence="1">Uncharacterized protein</fullName>
    </submittedName>
</protein>
<dbReference type="EMBL" id="RCHU01000700">
    <property type="protein sequence ID" value="TKR98045.1"/>
    <property type="molecule type" value="Genomic_DNA"/>
</dbReference>
<organism evidence="1">
    <name type="scientific">Populus alba</name>
    <name type="common">White poplar</name>
    <dbReference type="NCBI Taxonomy" id="43335"/>
    <lineage>
        <taxon>Eukaryota</taxon>
        <taxon>Viridiplantae</taxon>
        <taxon>Streptophyta</taxon>
        <taxon>Embryophyta</taxon>
        <taxon>Tracheophyta</taxon>
        <taxon>Spermatophyta</taxon>
        <taxon>Magnoliopsida</taxon>
        <taxon>eudicotyledons</taxon>
        <taxon>Gunneridae</taxon>
        <taxon>Pentapetalae</taxon>
        <taxon>rosids</taxon>
        <taxon>fabids</taxon>
        <taxon>Malpighiales</taxon>
        <taxon>Salicaceae</taxon>
        <taxon>Saliceae</taxon>
        <taxon>Populus</taxon>
    </lineage>
</organism>
<accession>A0A4V6A781</accession>
<comment type="caution">
    <text evidence="1">The sequence shown here is derived from an EMBL/GenBank/DDBJ whole genome shotgun (WGS) entry which is preliminary data.</text>
</comment>
<evidence type="ECO:0000313" key="1">
    <source>
        <dbReference type="EMBL" id="TKR98045.1"/>
    </source>
</evidence>
<proteinExistence type="predicted"/>
<name>A0A4V6A781_POPAL</name>
<gene>
    <name evidence="1" type="ORF">D5086_0000207170</name>
</gene>